<evidence type="ECO:0000313" key="14">
    <source>
        <dbReference type="EMBL" id="MEX0426979.1"/>
    </source>
</evidence>
<comment type="caution">
    <text evidence="14">The sequence shown here is derived from an EMBL/GenBank/DDBJ whole genome shotgun (WGS) entry which is preliminary data.</text>
</comment>
<keyword evidence="4 11" id="KW-0812">Transmembrane</keyword>
<keyword evidence="8" id="KW-0804">Transcription</keyword>
<dbReference type="InterPro" id="IPR018764">
    <property type="entry name" value="RskA_C"/>
</dbReference>
<dbReference type="PANTHER" id="PTHR37461:SF1">
    <property type="entry name" value="ANTI-SIGMA-K FACTOR RSKA"/>
    <property type="match status" value="1"/>
</dbReference>
<dbReference type="EMBL" id="JBFPJR010000006">
    <property type="protein sequence ID" value="MEX0426979.1"/>
    <property type="molecule type" value="Genomic_DNA"/>
</dbReference>
<sequence>MSSDIHALSGAYAVDALDPAERAEFERHLATCDACRAEVDSLREASGMIAETVAVPPPPALRDRVLADIATMRPLAPVTARRRRTTRRRLPALLAAAAAVVLVAVGGLVWHPWSHPGSGQEQVTLADRIVHAPDAQRVRTRLKDGTVVTAYRSAALDRAAITAHGMAPPPRGRVYELWLQDAAGAMRPAGLMSSAPTSAVVLDGAAAHARGVGITVEPPGGSPTPTTAPIALLAFS</sequence>
<dbReference type="InterPro" id="IPR051474">
    <property type="entry name" value="Anti-sigma-K/W_factor"/>
</dbReference>
<feature type="domain" description="Anti-sigma K factor RskA C-terminal" evidence="12">
    <location>
        <begin position="93"/>
        <end position="230"/>
    </location>
</feature>
<feature type="transmembrane region" description="Helical" evidence="11">
    <location>
        <begin position="90"/>
        <end position="113"/>
    </location>
</feature>
<dbReference type="PANTHER" id="PTHR37461">
    <property type="entry name" value="ANTI-SIGMA-K FACTOR RSKA"/>
    <property type="match status" value="1"/>
</dbReference>
<evidence type="ECO:0000313" key="15">
    <source>
        <dbReference type="Proteomes" id="UP001556631"/>
    </source>
</evidence>
<keyword evidence="3" id="KW-1003">Cell membrane</keyword>
<keyword evidence="5 11" id="KW-1133">Transmembrane helix</keyword>
<evidence type="ECO:0000256" key="7">
    <source>
        <dbReference type="ARBA" id="ARBA00023136"/>
    </source>
</evidence>
<evidence type="ECO:0000256" key="11">
    <source>
        <dbReference type="SAM" id="Phobius"/>
    </source>
</evidence>
<evidence type="ECO:0000256" key="3">
    <source>
        <dbReference type="ARBA" id="ARBA00022475"/>
    </source>
</evidence>
<evidence type="ECO:0000256" key="8">
    <source>
        <dbReference type="ARBA" id="ARBA00023163"/>
    </source>
</evidence>
<evidence type="ECO:0000259" key="13">
    <source>
        <dbReference type="Pfam" id="PF13490"/>
    </source>
</evidence>
<evidence type="ECO:0000256" key="2">
    <source>
        <dbReference type="ARBA" id="ARBA00004236"/>
    </source>
</evidence>
<keyword evidence="7 11" id="KW-0472">Membrane</keyword>
<evidence type="ECO:0000256" key="6">
    <source>
        <dbReference type="ARBA" id="ARBA00023015"/>
    </source>
</evidence>
<evidence type="ECO:0000256" key="10">
    <source>
        <dbReference type="ARBA" id="ARBA00030803"/>
    </source>
</evidence>
<protein>
    <recommendedName>
        <fullName evidence="10">Regulator of SigK</fullName>
    </recommendedName>
    <alternativeName>
        <fullName evidence="9">Sigma-K anti-sigma factor RskA</fullName>
    </alternativeName>
</protein>
<evidence type="ECO:0000256" key="5">
    <source>
        <dbReference type="ARBA" id="ARBA00022989"/>
    </source>
</evidence>
<feature type="domain" description="Putative zinc-finger" evidence="13">
    <location>
        <begin position="4"/>
        <end position="36"/>
    </location>
</feature>
<keyword evidence="6" id="KW-0805">Transcription regulation</keyword>
<name>A0ABV3SX16_9ACTN</name>
<accession>A0ABV3SX16</accession>
<dbReference type="Pfam" id="PF10099">
    <property type="entry name" value="RskA_C"/>
    <property type="match status" value="1"/>
</dbReference>
<keyword evidence="15" id="KW-1185">Reference proteome</keyword>
<evidence type="ECO:0000256" key="1">
    <source>
        <dbReference type="ARBA" id="ARBA00004167"/>
    </source>
</evidence>
<dbReference type="Pfam" id="PF13490">
    <property type="entry name" value="zf-HC2"/>
    <property type="match status" value="1"/>
</dbReference>
<gene>
    <name evidence="14" type="ORF">AB3X52_05045</name>
</gene>
<proteinExistence type="predicted"/>
<evidence type="ECO:0000256" key="4">
    <source>
        <dbReference type="ARBA" id="ARBA00022692"/>
    </source>
</evidence>
<dbReference type="Gene3D" id="1.10.10.1320">
    <property type="entry name" value="Anti-sigma factor, zinc-finger domain"/>
    <property type="match status" value="1"/>
</dbReference>
<evidence type="ECO:0000259" key="12">
    <source>
        <dbReference type="Pfam" id="PF10099"/>
    </source>
</evidence>
<comment type="subcellular location">
    <subcellularLocation>
        <location evidence="2">Cell membrane</location>
    </subcellularLocation>
    <subcellularLocation>
        <location evidence="1">Membrane</location>
        <topology evidence="1">Single-pass membrane protein</topology>
    </subcellularLocation>
</comment>
<evidence type="ECO:0000256" key="9">
    <source>
        <dbReference type="ARBA" id="ARBA00029829"/>
    </source>
</evidence>
<dbReference type="InterPro" id="IPR027383">
    <property type="entry name" value="Znf_put"/>
</dbReference>
<dbReference type="Proteomes" id="UP001556631">
    <property type="component" value="Unassembled WGS sequence"/>
</dbReference>
<reference evidence="14 15" key="1">
    <citation type="submission" date="2024-07" db="EMBL/GenBank/DDBJ databases">
        <authorList>
            <person name="Lee S."/>
            <person name="Kang M."/>
        </authorList>
    </citation>
    <scope>NUCLEOTIDE SEQUENCE [LARGE SCALE GENOMIC DNA]</scope>
    <source>
        <strain evidence="14 15">DS6</strain>
    </source>
</reference>
<dbReference type="InterPro" id="IPR041916">
    <property type="entry name" value="Anti_sigma_zinc_sf"/>
</dbReference>
<dbReference type="RefSeq" id="WP_367991921.1">
    <property type="nucleotide sequence ID" value="NZ_JBFPJR010000006.1"/>
</dbReference>
<organism evidence="14 15">
    <name type="scientific">Nocardioides eburneus</name>
    <dbReference type="NCBI Taxonomy" id="3231482"/>
    <lineage>
        <taxon>Bacteria</taxon>
        <taxon>Bacillati</taxon>
        <taxon>Actinomycetota</taxon>
        <taxon>Actinomycetes</taxon>
        <taxon>Propionibacteriales</taxon>
        <taxon>Nocardioidaceae</taxon>
        <taxon>Nocardioides</taxon>
    </lineage>
</organism>